<feature type="repeat" description="WD" evidence="3">
    <location>
        <begin position="1077"/>
        <end position="1118"/>
    </location>
</feature>
<evidence type="ECO:0000256" key="2">
    <source>
        <dbReference type="ARBA" id="ARBA00022737"/>
    </source>
</evidence>
<dbReference type="PROSITE" id="PS00678">
    <property type="entry name" value="WD_REPEATS_1"/>
    <property type="match status" value="4"/>
</dbReference>
<feature type="repeat" description="WD" evidence="3">
    <location>
        <begin position="1118"/>
        <end position="1151"/>
    </location>
</feature>
<keyword evidence="1 3" id="KW-0853">WD repeat</keyword>
<name>A0ABR7L5M2_9PSEU</name>
<dbReference type="PANTHER" id="PTHR44129">
    <property type="entry name" value="WD REPEAT-CONTAINING PROTEIN POP1"/>
    <property type="match status" value="1"/>
</dbReference>
<reference evidence="6 7" key="1">
    <citation type="submission" date="2020-06" db="EMBL/GenBank/DDBJ databases">
        <title>Actinokineospora xiongansis sp. nov., isolated from soil of Baiyangdian.</title>
        <authorList>
            <person name="Zhang X."/>
        </authorList>
    </citation>
    <scope>NUCLEOTIDE SEQUENCE [LARGE SCALE GENOMIC DNA]</scope>
    <source>
        <strain evidence="6 7">HBU206404</strain>
    </source>
</reference>
<dbReference type="InterPro" id="IPR020472">
    <property type="entry name" value="WD40_PAC1"/>
</dbReference>
<keyword evidence="2" id="KW-0677">Repeat</keyword>
<dbReference type="InterPro" id="IPR001387">
    <property type="entry name" value="Cro/C1-type_HTH"/>
</dbReference>
<keyword evidence="7" id="KW-1185">Reference proteome</keyword>
<dbReference type="Proteomes" id="UP000734823">
    <property type="component" value="Unassembled WGS sequence"/>
</dbReference>
<dbReference type="InterPro" id="IPR010982">
    <property type="entry name" value="Lambda_DNA-bd_dom_sf"/>
</dbReference>
<dbReference type="SUPFAM" id="SSF52540">
    <property type="entry name" value="P-loop containing nucleoside triphosphate hydrolases"/>
    <property type="match status" value="1"/>
</dbReference>
<feature type="repeat" description="WD" evidence="3">
    <location>
        <begin position="860"/>
        <end position="891"/>
    </location>
</feature>
<feature type="repeat" description="WD" evidence="3">
    <location>
        <begin position="741"/>
        <end position="774"/>
    </location>
</feature>
<keyword evidence="4" id="KW-0472">Membrane</keyword>
<evidence type="ECO:0000313" key="7">
    <source>
        <dbReference type="Proteomes" id="UP000734823"/>
    </source>
</evidence>
<dbReference type="PRINTS" id="PR00320">
    <property type="entry name" value="GPROTEINBRPT"/>
</dbReference>
<proteinExistence type="predicted"/>
<evidence type="ECO:0000256" key="3">
    <source>
        <dbReference type="PROSITE-ProRule" id="PRU00221"/>
    </source>
</evidence>
<dbReference type="Pfam" id="PF20703">
    <property type="entry name" value="nSTAND1"/>
    <property type="match status" value="1"/>
</dbReference>
<dbReference type="InterPro" id="IPR049052">
    <property type="entry name" value="nSTAND1"/>
</dbReference>
<dbReference type="EMBL" id="JABVED010000006">
    <property type="protein sequence ID" value="MBC6447974.1"/>
    <property type="molecule type" value="Genomic_DNA"/>
</dbReference>
<feature type="repeat" description="WD" evidence="3">
    <location>
        <begin position="1032"/>
        <end position="1073"/>
    </location>
</feature>
<dbReference type="Gene3D" id="2.130.10.10">
    <property type="entry name" value="YVTN repeat-like/Quinoprotein amine dehydrogenase"/>
    <property type="match status" value="4"/>
</dbReference>
<comment type="caution">
    <text evidence="6">The sequence shown here is derived from an EMBL/GenBank/DDBJ whole genome shotgun (WGS) entry which is preliminary data.</text>
</comment>
<dbReference type="RefSeq" id="WP_187220483.1">
    <property type="nucleotide sequence ID" value="NZ_JABVED010000006.1"/>
</dbReference>
<dbReference type="SUPFAM" id="SSF82171">
    <property type="entry name" value="DPP6 N-terminal domain-like"/>
    <property type="match status" value="1"/>
</dbReference>
<dbReference type="CDD" id="cd00200">
    <property type="entry name" value="WD40"/>
    <property type="match status" value="1"/>
</dbReference>
<feature type="repeat" description="WD" evidence="3">
    <location>
        <begin position="831"/>
        <end position="860"/>
    </location>
</feature>
<dbReference type="SUPFAM" id="SSF50978">
    <property type="entry name" value="WD40 repeat-like"/>
    <property type="match status" value="1"/>
</dbReference>
<dbReference type="PROSITE" id="PS50294">
    <property type="entry name" value="WD_REPEATS_REGION"/>
    <property type="match status" value="4"/>
</dbReference>
<evidence type="ECO:0000256" key="1">
    <source>
        <dbReference type="ARBA" id="ARBA00022574"/>
    </source>
</evidence>
<protein>
    <submittedName>
        <fullName evidence="6">Helix-turn-helix domain-containing protein</fullName>
    </submittedName>
</protein>
<dbReference type="InterPro" id="IPR019775">
    <property type="entry name" value="WD40_repeat_CS"/>
</dbReference>
<sequence length="1229" mass="130893">MSGKPWETPGHGVDEPVGASFGEELRRWRTKRELSLSGLARLVHYSKGYLSKLENGEKPPNADIARYCDEALETGGALAALIPAAVAIPSQAGTPDSGLCPFRGLAAFTAEDARWFFGRESAVAELVERMADCLDKGVPVTVVAPSGAGKSSLLRAGLLPALARGVLPRPGAREWPVVVCTPTSDPPAALKRGLAQVDDNRFVLVIDQFEEAFALCQDNAVRQGFLDEVCALARRGPVVLGVRADFYGRMLAHPGLARSLREGQVALGPMSSDDLRTAITRPAVLAGLGWEPGLVEVLLSDLGVDPDGTDSYEPGALPLLAHALLTTWQNREGAVLTVAGYRRTGGLRAAVAATAERVYAKFDDDGKDTARRLLLRLVQVGRDAGQTRRRASMDQLSRHLPGATLGAVVAEFVRARLLTTDSGGVEITHEALLSAWPRLRDWIEADRAGLHVQQRLAEAAEAWEERGHGHDALYQGASLAVATAWSADHPDELTPVERAFLAESTRERRRGIRRLRRLVASLSVLVVLAVAATGVALWQGDRAARSLDAAVSQRVAGRAAGLRESDPALAAQLALAAHRLSDTLESRGAVLSSASPLPSRYSTGGDWVRSVAPSSDGRLLAISAADGDVQLWDLTQPRPTRPLGKVPASGRVPRVAFRPGFPSELLVVDRDGARLWNVAGPPTEVASFPSRGTADAGFSADGGLLATTTRADSTARVWRLSEPGHPIATIHPTDYRAGVGTAVALSPDGATLLTGGGDGRYALWDIATATRIAADRHGGDHLRRVAFSPDGHRIAISDTGYEVWLHELDAGRVPGPAVRLGVGSQVWESVFSPDSTVLATSSNDRAVRLWDTRTGTELARLPHPRRVPSVAFTHDGSSLIAGGMNGAFHLWPDPLARIAVRDDAIRGLTVDRDRLLAVTTGTTSAHLWDIADPTRHRYLGRTPPVPIRRAMGATAISTDRASLATIDYGAGVVLWDIRDPHAPLPLSRRDIPDANTVAFAPGGKLMVTGDNLGLAIIWDIRDPHAPNRIATLADDFDDINAIAFTADGKTMATADTSGGVRLWDMTDPAAPRQTAHHGDHTEAVVGLRFTPDERTLISTSYDWTIRVWDLTTMNRTVLTGHSGAVSAPDISPDGRTLLTTGGDGTTRLWDIANPRTPLPTATLAGRGRGGATFAADGQTILSTGPHTFHTWTTDAAAAADRICATAGTTLTDIEWAEHFGDLPYDPPCP</sequence>
<dbReference type="Pfam" id="PF13560">
    <property type="entry name" value="HTH_31"/>
    <property type="match status" value="1"/>
</dbReference>
<dbReference type="SMART" id="SM00320">
    <property type="entry name" value="WD40"/>
    <property type="match status" value="12"/>
</dbReference>
<organism evidence="6 7">
    <name type="scientific">Actinokineospora xionganensis</name>
    <dbReference type="NCBI Taxonomy" id="2684470"/>
    <lineage>
        <taxon>Bacteria</taxon>
        <taxon>Bacillati</taxon>
        <taxon>Actinomycetota</taxon>
        <taxon>Actinomycetes</taxon>
        <taxon>Pseudonocardiales</taxon>
        <taxon>Pseudonocardiaceae</taxon>
        <taxon>Actinokineospora</taxon>
    </lineage>
</organism>
<feature type="repeat" description="WD" evidence="3">
    <location>
        <begin position="601"/>
        <end position="642"/>
    </location>
</feature>
<keyword evidence="4" id="KW-1133">Transmembrane helix</keyword>
<feature type="domain" description="HTH cro/C1-type" evidence="5">
    <location>
        <begin position="25"/>
        <end position="65"/>
    </location>
</feature>
<dbReference type="InterPro" id="IPR027417">
    <property type="entry name" value="P-loop_NTPase"/>
</dbReference>
<evidence type="ECO:0000256" key="4">
    <source>
        <dbReference type="SAM" id="Phobius"/>
    </source>
</evidence>
<dbReference type="InterPro" id="IPR050349">
    <property type="entry name" value="WD_LIS1/nudF_dynein_reg"/>
</dbReference>
<dbReference type="PROSITE" id="PS50943">
    <property type="entry name" value="HTH_CROC1"/>
    <property type="match status" value="1"/>
</dbReference>
<dbReference type="Pfam" id="PF00400">
    <property type="entry name" value="WD40"/>
    <property type="match status" value="6"/>
</dbReference>
<evidence type="ECO:0000313" key="6">
    <source>
        <dbReference type="EMBL" id="MBC6447974.1"/>
    </source>
</evidence>
<evidence type="ECO:0000259" key="5">
    <source>
        <dbReference type="PROSITE" id="PS50943"/>
    </source>
</evidence>
<dbReference type="InterPro" id="IPR001680">
    <property type="entry name" value="WD40_rpt"/>
</dbReference>
<keyword evidence="4" id="KW-0812">Transmembrane</keyword>
<dbReference type="SUPFAM" id="SSF47413">
    <property type="entry name" value="lambda repressor-like DNA-binding domains"/>
    <property type="match status" value="1"/>
</dbReference>
<dbReference type="PROSITE" id="PS50082">
    <property type="entry name" value="WD_REPEATS_2"/>
    <property type="match status" value="7"/>
</dbReference>
<gene>
    <name evidence="6" type="ORF">GPZ80_12425</name>
</gene>
<feature type="transmembrane region" description="Helical" evidence="4">
    <location>
        <begin position="518"/>
        <end position="538"/>
    </location>
</feature>
<dbReference type="CDD" id="cd00093">
    <property type="entry name" value="HTH_XRE"/>
    <property type="match status" value="1"/>
</dbReference>
<accession>A0ABR7L5M2</accession>
<dbReference type="Gene3D" id="1.10.260.40">
    <property type="entry name" value="lambda repressor-like DNA-binding domains"/>
    <property type="match status" value="1"/>
</dbReference>
<dbReference type="InterPro" id="IPR036322">
    <property type="entry name" value="WD40_repeat_dom_sf"/>
</dbReference>
<dbReference type="InterPro" id="IPR015943">
    <property type="entry name" value="WD40/YVTN_repeat-like_dom_sf"/>
</dbReference>
<dbReference type="SMART" id="SM00530">
    <property type="entry name" value="HTH_XRE"/>
    <property type="match status" value="1"/>
</dbReference>